<feature type="domain" description="Kinesin motor" evidence="5">
    <location>
        <begin position="5"/>
        <end position="327"/>
    </location>
</feature>
<evidence type="ECO:0000256" key="1">
    <source>
        <dbReference type="ARBA" id="ARBA00023175"/>
    </source>
</evidence>
<dbReference type="SMART" id="SM00129">
    <property type="entry name" value="KISc"/>
    <property type="match status" value="1"/>
</dbReference>
<dbReference type="eggNOG" id="KOG0243">
    <property type="taxonomic scope" value="Eukaryota"/>
</dbReference>
<dbReference type="GO" id="GO:0016887">
    <property type="term" value="F:ATP hydrolysis activity"/>
    <property type="evidence" value="ECO:0000318"/>
    <property type="project" value="GO_Central"/>
</dbReference>
<feature type="compositionally biased region" description="Basic and acidic residues" evidence="4">
    <location>
        <begin position="532"/>
        <end position="549"/>
    </location>
</feature>
<name>D8RLU8_SELML</name>
<dbReference type="GO" id="GO:0005524">
    <property type="term" value="F:ATP binding"/>
    <property type="evidence" value="ECO:0007669"/>
    <property type="project" value="UniProtKB-UniRule"/>
</dbReference>
<dbReference type="GO" id="GO:0003777">
    <property type="term" value="F:microtubule motor activity"/>
    <property type="evidence" value="ECO:0000318"/>
    <property type="project" value="GO_Central"/>
</dbReference>
<dbReference type="SUPFAM" id="SSF52540">
    <property type="entry name" value="P-loop containing nucleoside triphosphate hydrolases"/>
    <property type="match status" value="1"/>
</dbReference>
<dbReference type="EMBL" id="GL377583">
    <property type="protein sequence ID" value="EFJ26781.1"/>
    <property type="molecule type" value="Genomic_DNA"/>
</dbReference>
<feature type="region of interest" description="Disordered" evidence="4">
    <location>
        <begin position="590"/>
        <end position="613"/>
    </location>
</feature>
<evidence type="ECO:0000313" key="7">
    <source>
        <dbReference type="Proteomes" id="UP000001514"/>
    </source>
</evidence>
<accession>D8RLU8</accession>
<dbReference type="InterPro" id="IPR027417">
    <property type="entry name" value="P-loop_NTPase"/>
</dbReference>
<dbReference type="GO" id="GO:0007018">
    <property type="term" value="P:microtubule-based movement"/>
    <property type="evidence" value="ECO:0000318"/>
    <property type="project" value="GO_Central"/>
</dbReference>
<dbReference type="InterPro" id="IPR001752">
    <property type="entry name" value="Kinesin_motor_dom"/>
</dbReference>
<dbReference type="InParanoid" id="D8RLU8"/>
<keyword evidence="2" id="KW-0067">ATP-binding</keyword>
<feature type="region of interest" description="Disordered" evidence="4">
    <location>
        <begin position="511"/>
        <end position="549"/>
    </location>
</feature>
<dbReference type="GO" id="GO:0005874">
    <property type="term" value="C:microtubule"/>
    <property type="evidence" value="ECO:0000318"/>
    <property type="project" value="GO_Central"/>
</dbReference>
<comment type="similarity">
    <text evidence="2">Belongs to the TRAFAC class myosin-kinesin ATPase superfamily. Kinesin family.</text>
</comment>
<keyword evidence="7" id="KW-1185">Reference proteome</keyword>
<feature type="compositionally biased region" description="Low complexity" evidence="4">
    <location>
        <begin position="831"/>
        <end position="844"/>
    </location>
</feature>
<dbReference type="OrthoDB" id="3176171at2759"/>
<dbReference type="InterPro" id="IPR036961">
    <property type="entry name" value="Kinesin_motor_dom_sf"/>
</dbReference>
<dbReference type="AlphaFoldDB" id="D8RLU8"/>
<dbReference type="GO" id="GO:0005737">
    <property type="term" value="C:cytoplasm"/>
    <property type="evidence" value="ECO:0000318"/>
    <property type="project" value="GO_Central"/>
</dbReference>
<dbReference type="Pfam" id="PF00225">
    <property type="entry name" value="Kinesin"/>
    <property type="match status" value="1"/>
</dbReference>
<reference evidence="6 7" key="1">
    <citation type="journal article" date="2011" name="Science">
        <title>The Selaginella genome identifies genetic changes associated with the evolution of vascular plants.</title>
        <authorList>
            <person name="Banks J.A."/>
            <person name="Nishiyama T."/>
            <person name="Hasebe M."/>
            <person name="Bowman J.L."/>
            <person name="Gribskov M."/>
            <person name="dePamphilis C."/>
            <person name="Albert V.A."/>
            <person name="Aono N."/>
            <person name="Aoyama T."/>
            <person name="Ambrose B.A."/>
            <person name="Ashton N.W."/>
            <person name="Axtell M.J."/>
            <person name="Barker E."/>
            <person name="Barker M.S."/>
            <person name="Bennetzen J.L."/>
            <person name="Bonawitz N.D."/>
            <person name="Chapple C."/>
            <person name="Cheng C."/>
            <person name="Correa L.G."/>
            <person name="Dacre M."/>
            <person name="DeBarry J."/>
            <person name="Dreyer I."/>
            <person name="Elias M."/>
            <person name="Engstrom E.M."/>
            <person name="Estelle M."/>
            <person name="Feng L."/>
            <person name="Finet C."/>
            <person name="Floyd S.K."/>
            <person name="Frommer W.B."/>
            <person name="Fujita T."/>
            <person name="Gramzow L."/>
            <person name="Gutensohn M."/>
            <person name="Harholt J."/>
            <person name="Hattori M."/>
            <person name="Heyl A."/>
            <person name="Hirai T."/>
            <person name="Hiwatashi Y."/>
            <person name="Ishikawa M."/>
            <person name="Iwata M."/>
            <person name="Karol K.G."/>
            <person name="Koehler B."/>
            <person name="Kolukisaoglu U."/>
            <person name="Kubo M."/>
            <person name="Kurata T."/>
            <person name="Lalonde S."/>
            <person name="Li K."/>
            <person name="Li Y."/>
            <person name="Litt A."/>
            <person name="Lyons E."/>
            <person name="Manning G."/>
            <person name="Maruyama T."/>
            <person name="Michael T.P."/>
            <person name="Mikami K."/>
            <person name="Miyazaki S."/>
            <person name="Morinaga S."/>
            <person name="Murata T."/>
            <person name="Mueller-Roeber B."/>
            <person name="Nelson D.R."/>
            <person name="Obara M."/>
            <person name="Oguri Y."/>
            <person name="Olmstead R.G."/>
            <person name="Onodera N."/>
            <person name="Petersen B.L."/>
            <person name="Pils B."/>
            <person name="Prigge M."/>
            <person name="Rensing S.A."/>
            <person name="Riano-Pachon D.M."/>
            <person name="Roberts A.W."/>
            <person name="Sato Y."/>
            <person name="Scheller H.V."/>
            <person name="Schulz B."/>
            <person name="Schulz C."/>
            <person name="Shakirov E.V."/>
            <person name="Shibagaki N."/>
            <person name="Shinohara N."/>
            <person name="Shippen D.E."/>
            <person name="Soerensen I."/>
            <person name="Sotooka R."/>
            <person name="Sugimoto N."/>
            <person name="Sugita M."/>
            <person name="Sumikawa N."/>
            <person name="Tanurdzic M."/>
            <person name="Theissen G."/>
            <person name="Ulvskov P."/>
            <person name="Wakazuki S."/>
            <person name="Weng J.K."/>
            <person name="Willats W.W."/>
            <person name="Wipf D."/>
            <person name="Wolf P.G."/>
            <person name="Yang L."/>
            <person name="Zimmer A.D."/>
            <person name="Zhu Q."/>
            <person name="Mitros T."/>
            <person name="Hellsten U."/>
            <person name="Loque D."/>
            <person name="Otillar R."/>
            <person name="Salamov A."/>
            <person name="Schmutz J."/>
            <person name="Shapiro H."/>
            <person name="Lindquist E."/>
            <person name="Lucas S."/>
            <person name="Rokhsar D."/>
            <person name="Grigoriev I.V."/>
        </authorList>
    </citation>
    <scope>NUCLEOTIDE SEQUENCE [LARGE SCALE GENOMIC DNA]</scope>
</reference>
<keyword evidence="3" id="KW-0175">Coiled coil</keyword>
<feature type="binding site" evidence="2">
    <location>
        <begin position="86"/>
        <end position="93"/>
    </location>
    <ligand>
        <name>ATP</name>
        <dbReference type="ChEBI" id="CHEBI:30616"/>
    </ligand>
</feature>
<dbReference type="Gene3D" id="3.40.850.10">
    <property type="entry name" value="Kinesin motor domain"/>
    <property type="match status" value="1"/>
</dbReference>
<dbReference type="KEGG" id="smo:SELMODRAFT_412550"/>
<dbReference type="InterPro" id="IPR027640">
    <property type="entry name" value="Kinesin-like_fam"/>
</dbReference>
<dbReference type="Gramene" id="EFJ26781">
    <property type="protein sequence ID" value="EFJ26781"/>
    <property type="gene ID" value="SELMODRAFT_412550"/>
</dbReference>
<keyword evidence="2" id="KW-0547">Nucleotide-binding</keyword>
<dbReference type="STRING" id="88036.D8RLU8"/>
<dbReference type="GO" id="GO:0005871">
    <property type="term" value="C:kinesin complex"/>
    <property type="evidence" value="ECO:0000318"/>
    <property type="project" value="GO_Central"/>
</dbReference>
<evidence type="ECO:0000259" key="5">
    <source>
        <dbReference type="PROSITE" id="PS50067"/>
    </source>
</evidence>
<feature type="region of interest" description="Disordered" evidence="4">
    <location>
        <begin position="831"/>
        <end position="865"/>
    </location>
</feature>
<feature type="compositionally biased region" description="Low complexity" evidence="4">
    <location>
        <begin position="852"/>
        <end position="862"/>
    </location>
</feature>
<feature type="coiled-coil region" evidence="3">
    <location>
        <begin position="353"/>
        <end position="475"/>
    </location>
</feature>
<dbReference type="PANTHER" id="PTHR24115">
    <property type="entry name" value="KINESIN-RELATED"/>
    <property type="match status" value="1"/>
</dbReference>
<evidence type="ECO:0000256" key="4">
    <source>
        <dbReference type="SAM" id="MobiDB-lite"/>
    </source>
</evidence>
<proteinExistence type="inferred from homology"/>
<evidence type="ECO:0000256" key="3">
    <source>
        <dbReference type="SAM" id="Coils"/>
    </source>
</evidence>
<gene>
    <name evidence="6" type="ORF">SELMODRAFT_412550</name>
</gene>
<dbReference type="PANTHER" id="PTHR24115:SF416">
    <property type="entry name" value="KINESIN-LIKE PROTEIN KIN-10A"/>
    <property type="match status" value="1"/>
</dbReference>
<dbReference type="PROSITE" id="PS50067">
    <property type="entry name" value="KINESIN_MOTOR_2"/>
    <property type="match status" value="1"/>
</dbReference>
<feature type="region of interest" description="Disordered" evidence="4">
    <location>
        <begin position="1"/>
        <end position="24"/>
    </location>
</feature>
<dbReference type="HOGENOM" id="CLU_007191_0_0_1"/>
<dbReference type="GO" id="GO:0008017">
    <property type="term" value="F:microtubule binding"/>
    <property type="evidence" value="ECO:0000318"/>
    <property type="project" value="GO_Central"/>
</dbReference>
<sequence>MGSHPVEVVGRIRGHPDGKGEQSSALSVLAGGKSVRLRCDQGYRDFVLDGVSVAEEENLRAFYAKYVEARVDDVRAGGRCTVMMYGPTGAGKSHTMFGSSKEAGVAYLALHQIMKSKLPVPHGNRTNVTANVLEIYNEEVYDLLASNCVASPGPKSLKPIPGRARLEVRGGKAKNATFISGEDPSKLVNEIANVEKRRVVKSTNCNSRSSRSHCMVVLNVSGAGGKLILVDMAGSENSDQAGSIGSEAKIQTGKINQGNGALRRVVECIANGDPYIPYRDSKLTMLLQDSFEEDGAKILMILCASPDSRDAYKTICTLEYGAKAKCIVRLPSSPPKDRATFADGMEAVLLARLRHKDECIERLRQEYDQKERERLEIAQKLIQREEDLKVLTLRTEKMEEEKVKRFAELQGEMERMMKEKADELRREMELELQLQVHKICPENGQYRLAELEKVIQDQRQEIAVLHLRAERAESQVQEFLQASSQAWAESNDIVDMDLSNSICMSRDFTNGSTADDRAGDSSVVLETPASTDNERGQEDQSDKYDTPKDGVNRNLFALDKVHSEVEVPWSEIGLFKTGWLPIIPEEADEEALKPVETSSGDTGEDTPQPLCPSNLEKKFELQFEDKGKISSAEVSVGRIEAVAVSPVGTKSTIDHCTSHERVASRKARIENIFLLCGNHRELAKSPRRGDAPSWDTTSDIQDGHLSPFRPRDRDSLKAVLDFPSTPEALHAATTISNDNSDTEVYVKWESTKMAAGKPICSVRVSSSTSLADLRTKIGLHVISPSDFSFSLGDFGGAPIDRAAENALLVRSLPLHENNPNWRLACLRTSATSPARSSPSSRSTPFKPVENRATSTSPPSASSNKLVEVRGGEENIAPVAEIDVLSRGAVFFCKH</sequence>
<organism evidence="7">
    <name type="scientific">Selaginella moellendorffii</name>
    <name type="common">Spikemoss</name>
    <dbReference type="NCBI Taxonomy" id="88036"/>
    <lineage>
        <taxon>Eukaryota</taxon>
        <taxon>Viridiplantae</taxon>
        <taxon>Streptophyta</taxon>
        <taxon>Embryophyta</taxon>
        <taxon>Tracheophyta</taxon>
        <taxon>Lycopodiopsida</taxon>
        <taxon>Selaginellales</taxon>
        <taxon>Selaginellaceae</taxon>
        <taxon>Selaginella</taxon>
    </lineage>
</organism>
<evidence type="ECO:0000313" key="6">
    <source>
        <dbReference type="EMBL" id="EFJ26781.1"/>
    </source>
</evidence>
<keyword evidence="1 2" id="KW-0505">Motor protein</keyword>
<protein>
    <recommendedName>
        <fullName evidence="5">Kinesin motor domain-containing protein</fullName>
    </recommendedName>
</protein>
<feature type="region of interest" description="Disordered" evidence="4">
    <location>
        <begin position="684"/>
        <end position="708"/>
    </location>
</feature>
<dbReference type="FunCoup" id="D8RLU8">
    <property type="interactions" value="301"/>
</dbReference>
<dbReference type="PRINTS" id="PR00380">
    <property type="entry name" value="KINESINHEAVY"/>
</dbReference>
<evidence type="ECO:0000256" key="2">
    <source>
        <dbReference type="PROSITE-ProRule" id="PRU00283"/>
    </source>
</evidence>
<dbReference type="Proteomes" id="UP000001514">
    <property type="component" value="Unassembled WGS sequence"/>
</dbReference>